<feature type="non-terminal residue" evidence="2">
    <location>
        <position position="1"/>
    </location>
</feature>
<dbReference type="EMBL" id="UINC01093391">
    <property type="protein sequence ID" value="SVC47783.1"/>
    <property type="molecule type" value="Genomic_DNA"/>
</dbReference>
<sequence>SAVISPDRRPESQNATTGSSTATSAHQRFNPYS</sequence>
<feature type="region of interest" description="Disordered" evidence="1">
    <location>
        <begin position="1"/>
        <end position="33"/>
    </location>
</feature>
<feature type="compositionally biased region" description="Basic and acidic residues" evidence="1">
    <location>
        <begin position="1"/>
        <end position="11"/>
    </location>
</feature>
<accession>A0A382MFI8</accession>
<gene>
    <name evidence="2" type="ORF">METZ01_LOCUS300637</name>
</gene>
<feature type="compositionally biased region" description="Low complexity" evidence="1">
    <location>
        <begin position="15"/>
        <end position="25"/>
    </location>
</feature>
<evidence type="ECO:0000256" key="1">
    <source>
        <dbReference type="SAM" id="MobiDB-lite"/>
    </source>
</evidence>
<proteinExistence type="predicted"/>
<dbReference type="AlphaFoldDB" id="A0A382MFI8"/>
<reference evidence="2" key="1">
    <citation type="submission" date="2018-05" db="EMBL/GenBank/DDBJ databases">
        <authorList>
            <person name="Lanie J.A."/>
            <person name="Ng W.-L."/>
            <person name="Kazmierczak K.M."/>
            <person name="Andrzejewski T.M."/>
            <person name="Davidsen T.M."/>
            <person name="Wayne K.J."/>
            <person name="Tettelin H."/>
            <person name="Glass J.I."/>
            <person name="Rusch D."/>
            <person name="Podicherti R."/>
            <person name="Tsui H.-C.T."/>
            <person name="Winkler M.E."/>
        </authorList>
    </citation>
    <scope>NUCLEOTIDE SEQUENCE</scope>
</reference>
<name>A0A382MFI8_9ZZZZ</name>
<organism evidence="2">
    <name type="scientific">marine metagenome</name>
    <dbReference type="NCBI Taxonomy" id="408172"/>
    <lineage>
        <taxon>unclassified sequences</taxon>
        <taxon>metagenomes</taxon>
        <taxon>ecological metagenomes</taxon>
    </lineage>
</organism>
<protein>
    <submittedName>
        <fullName evidence="2">Uncharacterized protein</fullName>
    </submittedName>
</protein>
<evidence type="ECO:0000313" key="2">
    <source>
        <dbReference type="EMBL" id="SVC47783.1"/>
    </source>
</evidence>